<organism>
    <name type="scientific">Pediculus humanus subsp. corporis</name>
    <name type="common">Body louse</name>
    <dbReference type="NCBI Taxonomy" id="121224"/>
    <lineage>
        <taxon>Eukaryota</taxon>
        <taxon>Metazoa</taxon>
        <taxon>Ecdysozoa</taxon>
        <taxon>Arthropoda</taxon>
        <taxon>Hexapoda</taxon>
        <taxon>Insecta</taxon>
        <taxon>Pterygota</taxon>
        <taxon>Neoptera</taxon>
        <taxon>Paraneoptera</taxon>
        <taxon>Psocodea</taxon>
        <taxon>Troctomorpha</taxon>
        <taxon>Phthiraptera</taxon>
        <taxon>Anoplura</taxon>
        <taxon>Pediculidae</taxon>
        <taxon>Pediculus</taxon>
    </lineage>
</organism>
<reference evidence="1" key="1">
    <citation type="submission" date="2007-04" db="EMBL/GenBank/DDBJ databases">
        <title>Annotation of Pediculus humanus corporis strain USDA.</title>
        <authorList>
            <person name="Kirkness E."/>
            <person name="Hannick L."/>
            <person name="Hass B."/>
            <person name="Bruggner R."/>
            <person name="Lawson D."/>
            <person name="Bidwell S."/>
            <person name="Joardar V."/>
            <person name="Caler E."/>
            <person name="Walenz B."/>
            <person name="Inman J."/>
            <person name="Schobel S."/>
            <person name="Galinsky K."/>
            <person name="Amedeo P."/>
            <person name="Strausberg R."/>
        </authorList>
    </citation>
    <scope>NUCLEOTIDE SEQUENCE</scope>
    <source>
        <strain evidence="1">USDA</strain>
    </source>
</reference>
<keyword evidence="3" id="KW-1185">Reference proteome</keyword>
<dbReference type="EMBL" id="DS235809">
    <property type="protein sequence ID" value="EEB17335.1"/>
    <property type="molecule type" value="Genomic_DNA"/>
</dbReference>
<gene>
    <name evidence="2" type="primary">8238440</name>
    <name evidence="1" type="ORF">Phum_PHUM461840</name>
</gene>
<dbReference type="RefSeq" id="XP_002430073.1">
    <property type="nucleotide sequence ID" value="XM_002430028.1"/>
</dbReference>
<sequence length="59" mass="7156">MLEQKLRTELLLGRPVTDVENFIHLFQTNSKNDLKIFRQYLELFYKTTRNLNYHGVRTV</sequence>
<evidence type="ECO:0000313" key="1">
    <source>
        <dbReference type="EMBL" id="EEB17335.1"/>
    </source>
</evidence>
<dbReference type="Proteomes" id="UP000009046">
    <property type="component" value="Unassembled WGS sequence"/>
</dbReference>
<dbReference type="VEuPathDB" id="VectorBase:PHUM461840"/>
<reference evidence="2" key="3">
    <citation type="submission" date="2020-05" db="UniProtKB">
        <authorList>
            <consortium name="EnsemblMetazoa"/>
        </authorList>
    </citation>
    <scope>IDENTIFICATION</scope>
    <source>
        <strain evidence="2">USDA</strain>
    </source>
</reference>
<dbReference type="KEGG" id="phu:Phum_PHUM461840"/>
<proteinExistence type="predicted"/>
<accession>E0VVC9</accession>
<dbReference type="InParanoid" id="E0VVC9"/>
<reference evidence="1" key="2">
    <citation type="submission" date="2007-04" db="EMBL/GenBank/DDBJ databases">
        <title>The genome of the human body louse.</title>
        <authorList>
            <consortium name="The Human Body Louse Genome Consortium"/>
            <person name="Kirkness E."/>
            <person name="Walenz B."/>
            <person name="Hass B."/>
            <person name="Bruggner R."/>
            <person name="Strausberg R."/>
        </authorList>
    </citation>
    <scope>NUCLEOTIDE SEQUENCE</scope>
    <source>
        <strain evidence="1">USDA</strain>
    </source>
</reference>
<dbReference type="EnsemblMetazoa" id="PHUM461840-RA">
    <property type="protein sequence ID" value="PHUM461840-PA"/>
    <property type="gene ID" value="PHUM461840"/>
</dbReference>
<dbReference type="AlphaFoldDB" id="E0VVC9"/>
<name>E0VVC9_PEDHC</name>
<protein>
    <submittedName>
        <fullName evidence="1 2">Uncharacterized protein</fullName>
    </submittedName>
</protein>
<dbReference type="HOGENOM" id="CLU_2963580_0_0_1"/>
<evidence type="ECO:0000313" key="2">
    <source>
        <dbReference type="EnsemblMetazoa" id="PHUM461840-PA"/>
    </source>
</evidence>
<dbReference type="GeneID" id="8238440"/>
<evidence type="ECO:0000313" key="3">
    <source>
        <dbReference type="Proteomes" id="UP000009046"/>
    </source>
</evidence>
<dbReference type="CTD" id="8238440"/>
<dbReference type="EMBL" id="AAZO01005622">
    <property type="status" value="NOT_ANNOTATED_CDS"/>
    <property type="molecule type" value="Genomic_DNA"/>
</dbReference>